<evidence type="ECO:0000259" key="2">
    <source>
        <dbReference type="Pfam" id="PF05532"/>
    </source>
</evidence>
<dbReference type="InterPro" id="IPR026042">
    <property type="entry name" value="YjbJ"/>
</dbReference>
<sequence length="73" mass="8739">MNAEQFKGTWTQFKGEVKRQWGRLTDDDMTEAAGNYDKFVGRVQERYGDKKEDVLKWTNEWFDRQKTQSGSQR</sequence>
<evidence type="ECO:0000256" key="1">
    <source>
        <dbReference type="ARBA" id="ARBA00009129"/>
    </source>
</evidence>
<accession>A0A0S4LUT8</accession>
<organism evidence="3 4">
    <name type="scientific">Candidatus Nitrospira nitrificans</name>
    <dbReference type="NCBI Taxonomy" id="1742973"/>
    <lineage>
        <taxon>Bacteria</taxon>
        <taxon>Pseudomonadati</taxon>
        <taxon>Nitrospirota</taxon>
        <taxon>Nitrospiria</taxon>
        <taxon>Nitrospirales</taxon>
        <taxon>Nitrospiraceae</taxon>
        <taxon>Nitrospira</taxon>
    </lineage>
</organism>
<dbReference type="InterPro" id="IPR050423">
    <property type="entry name" value="UPF0337_stress_rsp"/>
</dbReference>
<dbReference type="PIRSF" id="PIRSF039008">
    <property type="entry name" value="YjbJ"/>
    <property type="match status" value="1"/>
</dbReference>
<reference evidence="4" key="1">
    <citation type="submission" date="2015-10" db="EMBL/GenBank/DDBJ databases">
        <authorList>
            <person name="Luecker S."/>
            <person name="Luecker S."/>
        </authorList>
    </citation>
    <scope>NUCLEOTIDE SEQUENCE [LARGE SCALE GENOMIC DNA]</scope>
</reference>
<keyword evidence="4" id="KW-1185">Reference proteome</keyword>
<dbReference type="RefSeq" id="WP_090902062.1">
    <property type="nucleotide sequence ID" value="NZ_CZPZ01000035.1"/>
</dbReference>
<proteinExistence type="inferred from homology"/>
<dbReference type="PANTHER" id="PTHR34977">
    <property type="entry name" value="UPF0337 PROTEIN YJBJ"/>
    <property type="match status" value="1"/>
</dbReference>
<protein>
    <recommendedName>
        <fullName evidence="2">CsbD-like domain-containing protein</fullName>
    </recommendedName>
</protein>
<comment type="similarity">
    <text evidence="1">Belongs to the UPF0337 (CsbD) family.</text>
</comment>
<dbReference type="Pfam" id="PF05532">
    <property type="entry name" value="CsbD"/>
    <property type="match status" value="1"/>
</dbReference>
<evidence type="ECO:0000313" key="3">
    <source>
        <dbReference type="EMBL" id="CUS39739.1"/>
    </source>
</evidence>
<dbReference type="Gene3D" id="1.10.1470.10">
    <property type="entry name" value="YjbJ"/>
    <property type="match status" value="1"/>
</dbReference>
<dbReference type="STRING" id="1742973.COMA2_80157"/>
<evidence type="ECO:0000313" key="4">
    <source>
        <dbReference type="Proteomes" id="UP000198736"/>
    </source>
</evidence>
<dbReference type="AlphaFoldDB" id="A0A0S4LUT8"/>
<dbReference type="InterPro" id="IPR036629">
    <property type="entry name" value="YjbJ_sf"/>
</dbReference>
<feature type="domain" description="CsbD-like" evidence="2">
    <location>
        <begin position="5"/>
        <end position="54"/>
    </location>
</feature>
<dbReference type="PANTHER" id="PTHR34977:SF1">
    <property type="entry name" value="UPF0337 PROTEIN YJBJ"/>
    <property type="match status" value="1"/>
</dbReference>
<name>A0A0S4LUT8_9BACT</name>
<dbReference type="SUPFAM" id="SSF69047">
    <property type="entry name" value="Hypothetical protein YjbJ"/>
    <property type="match status" value="1"/>
</dbReference>
<dbReference type="OrthoDB" id="9796058at2"/>
<dbReference type="EMBL" id="CZPZ01000035">
    <property type="protein sequence ID" value="CUS39739.1"/>
    <property type="molecule type" value="Genomic_DNA"/>
</dbReference>
<dbReference type="InterPro" id="IPR008462">
    <property type="entry name" value="CsbD"/>
</dbReference>
<dbReference type="Proteomes" id="UP000198736">
    <property type="component" value="Unassembled WGS sequence"/>
</dbReference>
<gene>
    <name evidence="3" type="ORF">COMA2_80157</name>
</gene>